<gene>
    <name evidence="1" type="ORF">EJB05_39587</name>
</gene>
<dbReference type="OrthoDB" id="683330at2759"/>
<feature type="non-terminal residue" evidence="1">
    <location>
        <position position="1"/>
    </location>
</feature>
<dbReference type="AlphaFoldDB" id="A0A5J9TXG8"/>
<reference evidence="1 2" key="1">
    <citation type="journal article" date="2019" name="Sci. Rep.">
        <title>A high-quality genome of Eragrostis curvula grass provides insights into Poaceae evolution and supports new strategies to enhance forage quality.</title>
        <authorList>
            <person name="Carballo J."/>
            <person name="Santos B.A.C.M."/>
            <person name="Zappacosta D."/>
            <person name="Garbus I."/>
            <person name="Selva J.P."/>
            <person name="Gallo C.A."/>
            <person name="Diaz A."/>
            <person name="Albertini E."/>
            <person name="Caccamo M."/>
            <person name="Echenique V."/>
        </authorList>
    </citation>
    <scope>NUCLEOTIDE SEQUENCE [LARGE SCALE GENOMIC DNA]</scope>
    <source>
        <strain evidence="2">cv. Victoria</strain>
        <tissue evidence="1">Leaf</tissue>
    </source>
</reference>
<name>A0A5J9TXG8_9POAL</name>
<dbReference type="Proteomes" id="UP000324897">
    <property type="component" value="Unassembled WGS sequence"/>
</dbReference>
<dbReference type="Gramene" id="TVU16040">
    <property type="protein sequence ID" value="TVU16040"/>
    <property type="gene ID" value="EJB05_39587"/>
</dbReference>
<dbReference type="EMBL" id="RWGY01000031">
    <property type="protein sequence ID" value="TVU16040.1"/>
    <property type="molecule type" value="Genomic_DNA"/>
</dbReference>
<protein>
    <submittedName>
        <fullName evidence="1">Uncharacterized protein</fullName>
    </submittedName>
</protein>
<sequence>MGKGNGARNVVKPGDELVDLIFSWSLQDVMNHDLFRDKANTIPDRFSGLKSYLDSFRVPLLEEMRAEMSSNLESLPNHSSTVPIQSLVPRGKGVKTSLHYGVTATDGYAFFVSLLCFITYVRVWRCLDHAAAVKRSPALVKVLAGDAPSTPLLDSLARADTDGSTGGADVAAMLAAFKLNDL</sequence>
<evidence type="ECO:0000313" key="1">
    <source>
        <dbReference type="EMBL" id="TVU16040.1"/>
    </source>
</evidence>
<keyword evidence="2" id="KW-1185">Reference proteome</keyword>
<evidence type="ECO:0000313" key="2">
    <source>
        <dbReference type="Proteomes" id="UP000324897"/>
    </source>
</evidence>
<comment type="caution">
    <text evidence="1">The sequence shown here is derived from an EMBL/GenBank/DDBJ whole genome shotgun (WGS) entry which is preliminary data.</text>
</comment>
<proteinExistence type="predicted"/>
<organism evidence="1 2">
    <name type="scientific">Eragrostis curvula</name>
    <name type="common">weeping love grass</name>
    <dbReference type="NCBI Taxonomy" id="38414"/>
    <lineage>
        <taxon>Eukaryota</taxon>
        <taxon>Viridiplantae</taxon>
        <taxon>Streptophyta</taxon>
        <taxon>Embryophyta</taxon>
        <taxon>Tracheophyta</taxon>
        <taxon>Spermatophyta</taxon>
        <taxon>Magnoliopsida</taxon>
        <taxon>Liliopsida</taxon>
        <taxon>Poales</taxon>
        <taxon>Poaceae</taxon>
        <taxon>PACMAD clade</taxon>
        <taxon>Chloridoideae</taxon>
        <taxon>Eragrostideae</taxon>
        <taxon>Eragrostidinae</taxon>
        <taxon>Eragrostis</taxon>
    </lineage>
</organism>
<accession>A0A5J9TXG8</accession>